<keyword evidence="5 8" id="KW-0472">Membrane</keyword>
<dbReference type="GO" id="GO:0046474">
    <property type="term" value="P:glycerophospholipid biosynthetic process"/>
    <property type="evidence" value="ECO:0007669"/>
    <property type="project" value="TreeGrafter"/>
</dbReference>
<feature type="transmembrane region" description="Helical" evidence="8">
    <location>
        <begin position="401"/>
        <end position="423"/>
    </location>
</feature>
<dbReference type="RefSeq" id="XP_031026824.1">
    <property type="nucleotide sequence ID" value="XM_031167084.1"/>
</dbReference>
<dbReference type="GeneID" id="42002381"/>
<organism evidence="9 10">
    <name type="scientific">Synchytrium microbalum</name>
    <dbReference type="NCBI Taxonomy" id="1806994"/>
    <lineage>
        <taxon>Eukaryota</taxon>
        <taxon>Fungi</taxon>
        <taxon>Fungi incertae sedis</taxon>
        <taxon>Chytridiomycota</taxon>
        <taxon>Chytridiomycota incertae sedis</taxon>
        <taxon>Chytridiomycetes</taxon>
        <taxon>Synchytriales</taxon>
        <taxon>Synchytriaceae</taxon>
        <taxon>Synchytrium</taxon>
    </lineage>
</organism>
<comment type="caution">
    <text evidence="9">The sequence shown here is derived from an EMBL/GenBank/DDBJ whole genome shotgun (WGS) entry which is preliminary data.</text>
</comment>
<feature type="region of interest" description="Disordered" evidence="7">
    <location>
        <begin position="471"/>
        <end position="524"/>
    </location>
</feature>
<keyword evidence="3 8" id="KW-0812">Transmembrane</keyword>
<sequence length="524" mass="58427">MDAIIQAISRSTGVKPDVLEGGVNLFGAYPFAALYLLLPRSTPPIYRHIYSIVVASILTSSTFSMSTVLHMVAMSATTYLTVHILKTPYMPILLFLFNMGYLACNLIYWQILAASSAQFDQTIPLMVLTIKLTSFAWSVHDGQMPIETLSAQQKTAMIKDIPGIIEFGGFVTWFPSFMVGPAVDFHDYHNFTHGLPPFNNIPSTIIPALKKLVSSFFFMGLFLYIGPKFPYRVMATVEFASTYSFLGKFGYLTVAGFMERCKYYVAWGLSDGASTLTGFGYGGMNKDGTHDWTRAQNVNPVELETAENAKAIFESWNKKTAYWLRHCVYERMLYRGDKIKGWATLATFITSACWHGYHGGYYFGFASGSFITNSGRIARRHFRHLFLPPSSLAPFKPIYDFLGWAITITLTNYSTIPIVMFALDTSFKAWKSFYFIPHISMLLVMLGFNYLGWGRYTHRLSRVFGAVEPGVKKRGGGDGKDTSKDTSNSNSKHSNGLKQASNGHHTNGNGASSNGTGKMTDKEV</sequence>
<dbReference type="OrthoDB" id="286734at2759"/>
<gene>
    <name evidence="9" type="ORF">SmJEL517_g01156</name>
</gene>
<dbReference type="PANTHER" id="PTHR13906">
    <property type="entry name" value="PORCUPINE"/>
    <property type="match status" value="1"/>
</dbReference>
<dbReference type="GO" id="GO:0005783">
    <property type="term" value="C:endoplasmic reticulum"/>
    <property type="evidence" value="ECO:0007669"/>
    <property type="project" value="TreeGrafter"/>
</dbReference>
<name>A0A507C4Y7_9FUNG</name>
<dbReference type="EMBL" id="QEAO01000004">
    <property type="protein sequence ID" value="TPX36610.1"/>
    <property type="molecule type" value="Genomic_DNA"/>
</dbReference>
<evidence type="ECO:0000256" key="6">
    <source>
        <dbReference type="ARBA" id="ARBA00023315"/>
    </source>
</evidence>
<feature type="transmembrane region" description="Helical" evidence="8">
    <location>
        <begin position="50"/>
        <end position="72"/>
    </location>
</feature>
<evidence type="ECO:0000256" key="2">
    <source>
        <dbReference type="ARBA" id="ARBA00022679"/>
    </source>
</evidence>
<dbReference type="InterPro" id="IPR004299">
    <property type="entry name" value="MBOAT_fam"/>
</dbReference>
<protein>
    <recommendedName>
        <fullName evidence="11">Lysophospholipid acyltransferase</fullName>
    </recommendedName>
</protein>
<dbReference type="Pfam" id="PF03062">
    <property type="entry name" value="MBOAT"/>
    <property type="match status" value="1"/>
</dbReference>
<feature type="transmembrane region" description="Helical" evidence="8">
    <location>
        <begin position="205"/>
        <end position="225"/>
    </location>
</feature>
<dbReference type="GO" id="GO:0003841">
    <property type="term" value="F:1-acylglycerol-3-phosphate O-acyltransferase activity"/>
    <property type="evidence" value="ECO:0007669"/>
    <property type="project" value="TreeGrafter"/>
</dbReference>
<feature type="transmembrane region" description="Helical" evidence="8">
    <location>
        <begin position="21"/>
        <end position="38"/>
    </location>
</feature>
<keyword evidence="10" id="KW-1185">Reference proteome</keyword>
<evidence type="ECO:0000256" key="3">
    <source>
        <dbReference type="ARBA" id="ARBA00022692"/>
    </source>
</evidence>
<evidence type="ECO:0000313" key="10">
    <source>
        <dbReference type="Proteomes" id="UP000319731"/>
    </source>
</evidence>
<evidence type="ECO:0000256" key="5">
    <source>
        <dbReference type="ARBA" id="ARBA00023136"/>
    </source>
</evidence>
<keyword evidence="6" id="KW-0012">Acyltransferase</keyword>
<dbReference type="InterPro" id="IPR049941">
    <property type="entry name" value="LPLAT_7/PORCN-like"/>
</dbReference>
<dbReference type="AlphaFoldDB" id="A0A507C4Y7"/>
<keyword evidence="2" id="KW-0808">Transferase</keyword>
<evidence type="ECO:0000256" key="1">
    <source>
        <dbReference type="ARBA" id="ARBA00004141"/>
    </source>
</evidence>
<feature type="transmembrane region" description="Helical" evidence="8">
    <location>
        <begin position="123"/>
        <end position="140"/>
    </location>
</feature>
<evidence type="ECO:0008006" key="11">
    <source>
        <dbReference type="Google" id="ProtNLM"/>
    </source>
</evidence>
<evidence type="ECO:0000313" key="9">
    <source>
        <dbReference type="EMBL" id="TPX36610.1"/>
    </source>
</evidence>
<feature type="compositionally biased region" description="Low complexity" evidence="7">
    <location>
        <begin position="500"/>
        <end position="517"/>
    </location>
</feature>
<feature type="compositionally biased region" description="Basic and acidic residues" evidence="7">
    <location>
        <begin position="475"/>
        <end position="484"/>
    </location>
</feature>
<evidence type="ECO:0000256" key="8">
    <source>
        <dbReference type="SAM" id="Phobius"/>
    </source>
</evidence>
<dbReference type="GO" id="GO:0016020">
    <property type="term" value="C:membrane"/>
    <property type="evidence" value="ECO:0007669"/>
    <property type="project" value="UniProtKB-SubCell"/>
</dbReference>
<keyword evidence="4 8" id="KW-1133">Transmembrane helix</keyword>
<dbReference type="GO" id="GO:0047184">
    <property type="term" value="F:1-acylglycerophosphocholine O-acyltransferase activity"/>
    <property type="evidence" value="ECO:0007669"/>
    <property type="project" value="TreeGrafter"/>
</dbReference>
<dbReference type="PANTHER" id="PTHR13906:SF4">
    <property type="entry name" value="LYSOPHOSPHOLIPID ACYLTRANSFERASE 6"/>
    <property type="match status" value="1"/>
</dbReference>
<dbReference type="GO" id="GO:0030258">
    <property type="term" value="P:lipid modification"/>
    <property type="evidence" value="ECO:0007669"/>
    <property type="project" value="TreeGrafter"/>
</dbReference>
<feature type="transmembrane region" description="Helical" evidence="8">
    <location>
        <begin position="435"/>
        <end position="453"/>
    </location>
</feature>
<evidence type="ECO:0000256" key="4">
    <source>
        <dbReference type="ARBA" id="ARBA00022989"/>
    </source>
</evidence>
<feature type="compositionally biased region" description="Polar residues" evidence="7">
    <location>
        <begin position="488"/>
        <end position="499"/>
    </location>
</feature>
<reference evidence="9 10" key="1">
    <citation type="journal article" date="2019" name="Sci. Rep.">
        <title>Comparative genomics of chytrid fungi reveal insights into the obligate biotrophic and pathogenic lifestyle of Synchytrium endobioticum.</title>
        <authorList>
            <person name="van de Vossenberg B.T.L.H."/>
            <person name="Warris S."/>
            <person name="Nguyen H.D.T."/>
            <person name="van Gent-Pelzer M.P.E."/>
            <person name="Joly D.L."/>
            <person name="van de Geest H.C."/>
            <person name="Bonants P.J.M."/>
            <person name="Smith D.S."/>
            <person name="Levesque C.A."/>
            <person name="van der Lee T.A.J."/>
        </authorList>
    </citation>
    <scope>NUCLEOTIDE SEQUENCE [LARGE SCALE GENOMIC DNA]</scope>
    <source>
        <strain evidence="9 10">JEL517</strain>
    </source>
</reference>
<feature type="transmembrane region" description="Helical" evidence="8">
    <location>
        <begin position="92"/>
        <end position="111"/>
    </location>
</feature>
<proteinExistence type="predicted"/>
<comment type="subcellular location">
    <subcellularLocation>
        <location evidence="1">Membrane</location>
        <topology evidence="1">Multi-pass membrane protein</topology>
    </subcellularLocation>
</comment>
<dbReference type="Proteomes" id="UP000319731">
    <property type="component" value="Unassembled WGS sequence"/>
</dbReference>
<dbReference type="STRING" id="1806994.A0A507C4Y7"/>
<accession>A0A507C4Y7</accession>
<evidence type="ECO:0000256" key="7">
    <source>
        <dbReference type="SAM" id="MobiDB-lite"/>
    </source>
</evidence>